<protein>
    <submittedName>
        <fullName evidence="1">Uncharacterized protein</fullName>
    </submittedName>
</protein>
<proteinExistence type="predicted"/>
<keyword evidence="2" id="KW-1185">Reference proteome</keyword>
<dbReference type="EMBL" id="KI669469">
    <property type="protein sequence ID" value="OCF54600.1"/>
    <property type="molecule type" value="Genomic_DNA"/>
</dbReference>
<reference evidence="2" key="2">
    <citation type="submission" date="2013-12" db="EMBL/GenBank/DDBJ databases">
        <title>Evolution of pathogenesis and genome organization in the Tremellales.</title>
        <authorList>
            <person name="Cuomo C."/>
            <person name="Litvintseva A."/>
            <person name="Heitman J."/>
            <person name="Chen Y."/>
            <person name="Sun S."/>
            <person name="Springer D."/>
            <person name="Dromer F."/>
            <person name="Young S."/>
            <person name="Zeng Q."/>
            <person name="Chapman S."/>
            <person name="Gujja S."/>
            <person name="Saif S."/>
            <person name="Birren B."/>
        </authorList>
    </citation>
    <scope>NUCLEOTIDE SEQUENCE [LARGE SCALE GENOMIC DNA]</scope>
    <source>
        <strain evidence="2">CBS 10435</strain>
    </source>
</reference>
<name>A0A1B9IGY2_9TREE</name>
<evidence type="ECO:0000313" key="1">
    <source>
        <dbReference type="EMBL" id="OCF54600.1"/>
    </source>
</evidence>
<sequence>MPTLPDGTLLATSVHLRLASVVDDPDWCQADLELTCPNQSCQQKSLISMIGNRYDGRTGDSMIRNTPGAILTCPDSNCTMQVGVVNPLFNPTLYASMITDNVSSFLIVPFAHTSVSILNLRFRISKDSARAFYNVHRGYTGPKILPDIVFFGHTRTNNKYTNTNSMETIKPHFRITQYALSQSKAVSPQYGQYNTLQPDGEPAEIDVVPTFLGYGDTLSDDRYHGVYTYKVAKAGGEQSSSTLLDKETYGLPTKFTYN</sequence>
<reference evidence="1 2" key="1">
    <citation type="submission" date="2013-07" db="EMBL/GenBank/DDBJ databases">
        <title>The Genome Sequence of Kwoniella mangroviensis CBS10435.</title>
        <authorList>
            <consortium name="The Broad Institute Genome Sequencing Platform"/>
            <person name="Cuomo C."/>
            <person name="Litvintseva A."/>
            <person name="Chen Y."/>
            <person name="Heitman J."/>
            <person name="Sun S."/>
            <person name="Springer D."/>
            <person name="Dromer F."/>
            <person name="Young S.K."/>
            <person name="Zeng Q."/>
            <person name="Gargeya S."/>
            <person name="Fitzgerald M."/>
            <person name="Abouelleil A."/>
            <person name="Alvarado L."/>
            <person name="Berlin A.M."/>
            <person name="Chapman S.B."/>
            <person name="Dewar J."/>
            <person name="Goldberg J."/>
            <person name="Griggs A."/>
            <person name="Gujja S."/>
            <person name="Hansen M."/>
            <person name="Howarth C."/>
            <person name="Imamovic A."/>
            <person name="Larimer J."/>
            <person name="McCowan C."/>
            <person name="Murphy C."/>
            <person name="Pearson M."/>
            <person name="Priest M."/>
            <person name="Roberts A."/>
            <person name="Saif S."/>
            <person name="Shea T."/>
            <person name="Sykes S."/>
            <person name="Wortman J."/>
            <person name="Nusbaum C."/>
            <person name="Birren B."/>
        </authorList>
    </citation>
    <scope>NUCLEOTIDE SEQUENCE [LARGE SCALE GENOMIC DNA]</scope>
    <source>
        <strain evidence="1 2">CBS 10435</strain>
    </source>
</reference>
<evidence type="ECO:0000313" key="2">
    <source>
        <dbReference type="Proteomes" id="UP000092583"/>
    </source>
</evidence>
<dbReference type="AlphaFoldDB" id="A0A1B9IGY2"/>
<gene>
    <name evidence="1" type="ORF">L486_07732</name>
</gene>
<dbReference type="Proteomes" id="UP000092583">
    <property type="component" value="Unassembled WGS sequence"/>
</dbReference>
<accession>A0A1B9IGY2</accession>
<dbReference type="OrthoDB" id="10490041at2759"/>
<organism evidence="1 2">
    <name type="scientific">Kwoniella mangroviensis CBS 10435</name>
    <dbReference type="NCBI Taxonomy" id="1331196"/>
    <lineage>
        <taxon>Eukaryota</taxon>
        <taxon>Fungi</taxon>
        <taxon>Dikarya</taxon>
        <taxon>Basidiomycota</taxon>
        <taxon>Agaricomycotina</taxon>
        <taxon>Tremellomycetes</taxon>
        <taxon>Tremellales</taxon>
        <taxon>Cryptococcaceae</taxon>
        <taxon>Kwoniella</taxon>
    </lineage>
</organism>